<name>A0A0D9XAK1_9ORYZ</name>
<protein>
    <recommendedName>
        <fullName evidence="2">F-box associated beta-propeller type 1 domain-containing protein</fullName>
    </recommendedName>
</protein>
<feature type="domain" description="F-box associated beta-propeller type 1" evidence="2">
    <location>
        <begin position="53"/>
        <end position="282"/>
    </location>
</feature>
<dbReference type="EnsemblPlants" id="LPERR08G19510.1">
    <property type="protein sequence ID" value="LPERR08G19510.1"/>
    <property type="gene ID" value="LPERR08G19510"/>
</dbReference>
<reference evidence="3 4" key="1">
    <citation type="submission" date="2012-08" db="EMBL/GenBank/DDBJ databases">
        <title>Oryza genome evolution.</title>
        <authorList>
            <person name="Wing R.A."/>
        </authorList>
    </citation>
    <scope>NUCLEOTIDE SEQUENCE</scope>
</reference>
<dbReference type="Pfam" id="PF07734">
    <property type="entry name" value="FBA_1"/>
    <property type="match status" value="1"/>
</dbReference>
<reference evidence="4" key="2">
    <citation type="submission" date="2013-12" db="EMBL/GenBank/DDBJ databases">
        <authorList>
            <person name="Yu Y."/>
            <person name="Lee S."/>
            <person name="de Baynast K."/>
            <person name="Wissotski M."/>
            <person name="Liu L."/>
            <person name="Talag J."/>
            <person name="Goicoechea J."/>
            <person name="Angelova A."/>
            <person name="Jetty R."/>
            <person name="Kudrna D."/>
            <person name="Golser W."/>
            <person name="Rivera L."/>
            <person name="Zhang J."/>
            <person name="Wing R."/>
        </authorList>
    </citation>
    <scope>NUCLEOTIDE SEQUENCE</scope>
</reference>
<dbReference type="InterPro" id="IPR017451">
    <property type="entry name" value="F-box-assoc_interact_dom"/>
</dbReference>
<evidence type="ECO:0000313" key="3">
    <source>
        <dbReference type="EnsemblPlants" id="LPERR08G19510.1"/>
    </source>
</evidence>
<dbReference type="Gramene" id="LPERR08G19510.1">
    <property type="protein sequence ID" value="LPERR08G19510.1"/>
    <property type="gene ID" value="LPERR08G19510"/>
</dbReference>
<reference evidence="3" key="3">
    <citation type="submission" date="2015-04" db="UniProtKB">
        <authorList>
            <consortium name="EnsemblPlants"/>
        </authorList>
    </citation>
    <scope>IDENTIFICATION</scope>
</reference>
<dbReference type="HOGENOM" id="CLU_061665_0_0_1"/>
<proteinExistence type="predicted"/>
<dbReference type="InterPro" id="IPR006527">
    <property type="entry name" value="F-box-assoc_dom_typ1"/>
</dbReference>
<dbReference type="Proteomes" id="UP000032180">
    <property type="component" value="Chromosome 8"/>
</dbReference>
<evidence type="ECO:0000256" key="1">
    <source>
        <dbReference type="SAM" id="MobiDB-lite"/>
    </source>
</evidence>
<accession>A0A0D9XAK1</accession>
<dbReference type="eggNOG" id="ENOG502S089">
    <property type="taxonomic scope" value="Eukaryota"/>
</dbReference>
<feature type="region of interest" description="Disordered" evidence="1">
    <location>
        <begin position="1"/>
        <end position="20"/>
    </location>
</feature>
<feature type="compositionally biased region" description="Basic and acidic residues" evidence="1">
    <location>
        <begin position="364"/>
        <end position="380"/>
    </location>
</feature>
<keyword evidence="4" id="KW-1185">Reference proteome</keyword>
<feature type="region of interest" description="Disordered" evidence="1">
    <location>
        <begin position="354"/>
        <end position="380"/>
    </location>
</feature>
<sequence length="380" mass="42535">MSPRGGAALPTTRRSRRSTSAAADDDGAFFSGYLVHSISRNRHHSTFVSIIHPSSPITISLDFLPSSTSPTASIQIDAVSPHRGLLLCSTAAADVSYYVCKSATRQWRAIPNPRTRYRTAAAAILARPAVAGAAAAGEEFKIVRLSIPKLRDCLRCEVFDSRRNAWRRRSDVAVRPESMVETTSPPVRAHGAVMHWLRWPDHRGGEEDIFAFDMGNDTWRLIALPAEAVEKEKSWTAARKKLTAVEGKLCLVVAGDDDEVEIWVLVDYSRQKWEKKMTASLTRLAMEEGNSLILRDLYTSHIAIFSGVYTVLWYDFVRGIKIAEAPVRHNKCIQNVFKFESDFVPCEEIERRPDGSISKLHSPSKRDCQHSKDDVDKLNN</sequence>
<dbReference type="PANTHER" id="PTHR35546:SF16">
    <property type="entry name" value="F-BOX ASSOCIATED UBIQUITINATION EFFECTOR FAMILY PROTEIN-RELATED"/>
    <property type="match status" value="1"/>
</dbReference>
<dbReference type="InterPro" id="IPR055290">
    <property type="entry name" value="At3g26010-like"/>
</dbReference>
<organism evidence="3 4">
    <name type="scientific">Leersia perrieri</name>
    <dbReference type="NCBI Taxonomy" id="77586"/>
    <lineage>
        <taxon>Eukaryota</taxon>
        <taxon>Viridiplantae</taxon>
        <taxon>Streptophyta</taxon>
        <taxon>Embryophyta</taxon>
        <taxon>Tracheophyta</taxon>
        <taxon>Spermatophyta</taxon>
        <taxon>Magnoliopsida</taxon>
        <taxon>Liliopsida</taxon>
        <taxon>Poales</taxon>
        <taxon>Poaceae</taxon>
        <taxon>BOP clade</taxon>
        <taxon>Oryzoideae</taxon>
        <taxon>Oryzeae</taxon>
        <taxon>Oryzinae</taxon>
        <taxon>Leersia</taxon>
    </lineage>
</organism>
<evidence type="ECO:0000259" key="2">
    <source>
        <dbReference type="Pfam" id="PF07734"/>
    </source>
</evidence>
<dbReference type="AlphaFoldDB" id="A0A0D9XAK1"/>
<dbReference type="PANTHER" id="PTHR35546">
    <property type="entry name" value="F-BOX PROTEIN INTERACTION DOMAIN PROTEIN-RELATED"/>
    <property type="match status" value="1"/>
</dbReference>
<evidence type="ECO:0000313" key="4">
    <source>
        <dbReference type="Proteomes" id="UP000032180"/>
    </source>
</evidence>
<dbReference type="STRING" id="77586.A0A0D9XAK1"/>
<dbReference type="NCBIfam" id="TIGR01640">
    <property type="entry name" value="F_box_assoc_1"/>
    <property type="match status" value="1"/>
</dbReference>